<feature type="compositionally biased region" description="Basic and acidic residues" evidence="1">
    <location>
        <begin position="1255"/>
        <end position="1273"/>
    </location>
</feature>
<feature type="compositionally biased region" description="Polar residues" evidence="1">
    <location>
        <begin position="916"/>
        <end position="925"/>
    </location>
</feature>
<feature type="region of interest" description="Disordered" evidence="1">
    <location>
        <begin position="1440"/>
        <end position="1462"/>
    </location>
</feature>
<feature type="compositionally biased region" description="Low complexity" evidence="1">
    <location>
        <begin position="678"/>
        <end position="695"/>
    </location>
</feature>
<feature type="region of interest" description="Disordered" evidence="1">
    <location>
        <begin position="322"/>
        <end position="376"/>
    </location>
</feature>
<feature type="compositionally biased region" description="Basic residues" evidence="1">
    <location>
        <begin position="56"/>
        <end position="71"/>
    </location>
</feature>
<feature type="region of interest" description="Disordered" evidence="1">
    <location>
        <begin position="762"/>
        <end position="786"/>
    </location>
</feature>
<feature type="region of interest" description="Disordered" evidence="1">
    <location>
        <begin position="916"/>
        <end position="1079"/>
    </location>
</feature>
<name>A0ABR1IWA4_9AGAR</name>
<gene>
    <name evidence="2" type="ORF">VKT23_015916</name>
</gene>
<protein>
    <submittedName>
        <fullName evidence="2">Uncharacterized protein</fullName>
    </submittedName>
</protein>
<feature type="compositionally biased region" description="Basic and acidic residues" evidence="1">
    <location>
        <begin position="994"/>
        <end position="1012"/>
    </location>
</feature>
<feature type="compositionally biased region" description="Basic residues" evidence="1">
    <location>
        <begin position="1320"/>
        <end position="1329"/>
    </location>
</feature>
<feature type="region of interest" description="Disordered" evidence="1">
    <location>
        <begin position="412"/>
        <end position="439"/>
    </location>
</feature>
<proteinExistence type="predicted"/>
<evidence type="ECO:0000256" key="1">
    <source>
        <dbReference type="SAM" id="MobiDB-lite"/>
    </source>
</evidence>
<sequence>MLSSSKAPYYTLGKHTRSPSPPESSSESLTASEIRRNPARKAKKTRTEEFVPSQTQRHRKIRRGRARTRNKGHGEQAASLSDRLQSEKLAEENTSNLPAIHHAEGVDVDITEGTPSMSTLNINSYYGEDVEMAEGASLASMSLGDVAGDSTKAPTVVPAGASPASTSLDEFAGVKAPTFLPASAPPASASFHEVTGDSIKAPTVISANTSLTSMSLDEVAGNSINHFLSNDSISAPLATRPSNSKLSNPISSASGMSILSSSRLEMADPLGNNPVFCGEDGHGFAGHNPGPRKDSLQGHVSVDGDVVSSILDMSNRSNGTFISTSQSATSEVMSGGSIRSSISPTDLSAPSKSVSDPSISISPTATSHGSAHSLKSPALSITPSAMSDGLATSSSAVPSVSMHIPNESYKSTMAMSDSTESVSSPALSNVSSHPSTMTMSCSNGSTVSSVSASSPALSSALPTAISSVSSHSSTTAMSCSNGLTESGVSANSPAISYASPTAFSNVSSHPSTMVMSCSNVSTESGVSASSPALSSAMPTAIPIAVSCSTEFSVSASFPAVSSASPIDMSTVPSSVSSLAMSEGLEESSVSAASSGSSMAISNTSKSSMIISNGSVGSISSNPRSPAASLVLSESLSAQSHLSSMVVSSAFTRSSASASSLAAMHCSNSNRQDDVQYLQGHSTSSTDSSGVQSCSDASESSQDMDASASVCGSGDDSAEAIMDLTDDETISSSNSSYHRSITASTITQSRASYDSLLSLGSSGSISSEATSPFWERSHNSLSDSRPTHDIEMASVTSHSSSERTISSARCSYASMLPLGASSRSASPLVWTSQSSQQSLQSAKSHSLSASGIASSSTHSSVSHSFSRNASDLDGFLSVSVLSTDSSRQAAFHSSSHRQSSSRSYSLSSSGLAASATELHSSRTSTEGGDYDVEDFSSGRSHESDTSRKGATYRSLYSDHSVDGAPDEGLPHSTECESSGYAAGHTDATNKKGGAHAKESRASHHRVPDFHPEDFAGPSEPQYHSFHADGASDNDLSDDEFSDDESFDESYKNKKGKARRAPDSFRRSKETASPRLEDYLTPEQIQQLTTETRQTLMNLLRDSDQRLLKSDVAQIFIALLSQNAPGGKSSVDEEEKPKLWQESMRRDTDNVDLASRIRAYMRDLLPDNEPTCVSAADLDRFIEDPNAGPTLAKYRLDLDTNHLLTSPWNLAAINIFVDAFLAEETNKDMKRKDVIVKLKGHMRHLHSMYRQNQMENSDDKQERDKASRTVNRRRELLTRRRDAIRGLGRCDDQGMAIASKAMEYLGHDAMSGDETDNERTRGKGPRKGRDRPRIRRAITVLDWRSQELGDFLRKLDACHIASRYNQNGNYGKGAFPDERYPSRRKERYLFTAPRGLPENFYDITWLRSLSADEKRALSIQPKVQLKLPAKVERLSKRFAHVKTRKTMPLPDNDPSLPPLHSQTS</sequence>
<feature type="region of interest" description="Disordered" evidence="1">
    <location>
        <begin position="1"/>
        <end position="91"/>
    </location>
</feature>
<evidence type="ECO:0000313" key="2">
    <source>
        <dbReference type="EMBL" id="KAK7442972.1"/>
    </source>
</evidence>
<feature type="compositionally biased region" description="Low complexity" evidence="1">
    <location>
        <begin position="348"/>
        <end position="363"/>
    </location>
</feature>
<accession>A0ABR1IWA4</accession>
<feature type="compositionally biased region" description="Acidic residues" evidence="1">
    <location>
        <begin position="1033"/>
        <end position="1046"/>
    </location>
</feature>
<organism evidence="2 3">
    <name type="scientific">Marasmiellus scandens</name>
    <dbReference type="NCBI Taxonomy" id="2682957"/>
    <lineage>
        <taxon>Eukaryota</taxon>
        <taxon>Fungi</taxon>
        <taxon>Dikarya</taxon>
        <taxon>Basidiomycota</taxon>
        <taxon>Agaricomycotina</taxon>
        <taxon>Agaricomycetes</taxon>
        <taxon>Agaricomycetidae</taxon>
        <taxon>Agaricales</taxon>
        <taxon>Marasmiineae</taxon>
        <taxon>Omphalotaceae</taxon>
        <taxon>Marasmiellus</taxon>
    </lineage>
</organism>
<keyword evidence="3" id="KW-1185">Reference proteome</keyword>
<feature type="compositionally biased region" description="Low complexity" evidence="1">
    <location>
        <begin position="421"/>
        <end position="435"/>
    </location>
</feature>
<reference evidence="2 3" key="1">
    <citation type="submission" date="2024-01" db="EMBL/GenBank/DDBJ databases">
        <title>A draft genome for the cacao thread blight pathogen Marasmiellus scandens.</title>
        <authorList>
            <person name="Baruah I.K."/>
            <person name="Leung J."/>
            <person name="Bukari Y."/>
            <person name="Amoako-Attah I."/>
            <person name="Meinhardt L.W."/>
            <person name="Bailey B.A."/>
            <person name="Cohen S.P."/>
        </authorList>
    </citation>
    <scope>NUCLEOTIDE SEQUENCE [LARGE SCALE GENOMIC DNA]</scope>
    <source>
        <strain evidence="2 3">GH-19</strain>
    </source>
</reference>
<feature type="compositionally biased region" description="Polar residues" evidence="1">
    <location>
        <begin position="322"/>
        <end position="346"/>
    </location>
</feature>
<feature type="region of interest" description="Disordered" evidence="1">
    <location>
        <begin position="1246"/>
        <end position="1273"/>
    </location>
</feature>
<dbReference type="Proteomes" id="UP001498398">
    <property type="component" value="Unassembled WGS sequence"/>
</dbReference>
<dbReference type="EMBL" id="JBANRG010000056">
    <property type="protein sequence ID" value="KAK7442972.1"/>
    <property type="molecule type" value="Genomic_DNA"/>
</dbReference>
<evidence type="ECO:0000313" key="3">
    <source>
        <dbReference type="Proteomes" id="UP001498398"/>
    </source>
</evidence>
<feature type="compositionally biased region" description="Basic and acidic residues" evidence="1">
    <location>
        <begin position="1058"/>
        <end position="1076"/>
    </location>
</feature>
<feature type="region of interest" description="Disordered" evidence="1">
    <location>
        <begin position="678"/>
        <end position="712"/>
    </location>
</feature>
<comment type="caution">
    <text evidence="2">The sequence shown here is derived from an EMBL/GenBank/DDBJ whole genome shotgun (WGS) entry which is preliminary data.</text>
</comment>
<feature type="region of interest" description="Disordered" evidence="1">
    <location>
        <begin position="1306"/>
        <end position="1329"/>
    </location>
</feature>